<feature type="compositionally biased region" description="Basic residues" evidence="1">
    <location>
        <begin position="213"/>
        <end position="228"/>
    </location>
</feature>
<gene>
    <name evidence="2" type="ORF">MELLADRAFT_63808</name>
</gene>
<name>F4RP78_MELLP</name>
<keyword evidence="3" id="KW-1185">Reference proteome</keyword>
<dbReference type="VEuPathDB" id="FungiDB:MELLADRAFT_63808"/>
<dbReference type="HOGENOM" id="CLU_1180453_0_0_1"/>
<feature type="region of interest" description="Disordered" evidence="1">
    <location>
        <begin position="204"/>
        <end position="235"/>
    </location>
</feature>
<reference evidence="3" key="1">
    <citation type="journal article" date="2011" name="Proc. Natl. Acad. Sci. U.S.A.">
        <title>Obligate biotrophy features unraveled by the genomic analysis of rust fungi.</title>
        <authorList>
            <person name="Duplessis S."/>
            <person name="Cuomo C.A."/>
            <person name="Lin Y.-C."/>
            <person name="Aerts A."/>
            <person name="Tisserant E."/>
            <person name="Veneault-Fourrey C."/>
            <person name="Joly D.L."/>
            <person name="Hacquard S."/>
            <person name="Amselem J."/>
            <person name="Cantarel B.L."/>
            <person name="Chiu R."/>
            <person name="Coutinho P.M."/>
            <person name="Feau N."/>
            <person name="Field M."/>
            <person name="Frey P."/>
            <person name="Gelhaye E."/>
            <person name="Goldberg J."/>
            <person name="Grabherr M.G."/>
            <person name="Kodira C.D."/>
            <person name="Kohler A."/>
            <person name="Kuees U."/>
            <person name="Lindquist E.A."/>
            <person name="Lucas S.M."/>
            <person name="Mago R."/>
            <person name="Mauceli E."/>
            <person name="Morin E."/>
            <person name="Murat C."/>
            <person name="Pangilinan J.L."/>
            <person name="Park R."/>
            <person name="Pearson M."/>
            <person name="Quesneville H."/>
            <person name="Rouhier N."/>
            <person name="Sakthikumar S."/>
            <person name="Salamov A.A."/>
            <person name="Schmutz J."/>
            <person name="Selles B."/>
            <person name="Shapiro H."/>
            <person name="Tanguay P."/>
            <person name="Tuskan G.A."/>
            <person name="Henrissat B."/>
            <person name="Van de Peer Y."/>
            <person name="Rouze P."/>
            <person name="Ellis J.G."/>
            <person name="Dodds P.N."/>
            <person name="Schein J.E."/>
            <person name="Zhong S."/>
            <person name="Hamelin R.C."/>
            <person name="Grigoriev I.V."/>
            <person name="Szabo L.J."/>
            <person name="Martin F."/>
        </authorList>
    </citation>
    <scope>NUCLEOTIDE SEQUENCE [LARGE SCALE GENOMIC DNA]</scope>
    <source>
        <strain evidence="3">98AG31 / pathotype 3-4-7</strain>
    </source>
</reference>
<sequence length="235" mass="26368">MALLDRNSQPKYHGNASPANNVTLPAHIQITDHTFNWTQSRAKPIKLENFQVVHEGTFVLVRDPNQRLKVALIKAIWTPAFSKATNMIFHLETCTLSHSRDAFYGMRGLNLSGESIWLYLKHNCFDSSCQVVTPVRESQGLRYLTKLDPKLEHARNGAYILNTLSLHSATSHRQMGSVQTSILEPAQRVAAIASGIALWQQKKVAEPQNNIQKHPKPRRGSKAAKRGPPKSILHN</sequence>
<feature type="region of interest" description="Disordered" evidence="1">
    <location>
        <begin position="1"/>
        <end position="20"/>
    </location>
</feature>
<organism evidence="3">
    <name type="scientific">Melampsora larici-populina (strain 98AG31 / pathotype 3-4-7)</name>
    <name type="common">Poplar leaf rust fungus</name>
    <dbReference type="NCBI Taxonomy" id="747676"/>
    <lineage>
        <taxon>Eukaryota</taxon>
        <taxon>Fungi</taxon>
        <taxon>Dikarya</taxon>
        <taxon>Basidiomycota</taxon>
        <taxon>Pucciniomycotina</taxon>
        <taxon>Pucciniomycetes</taxon>
        <taxon>Pucciniales</taxon>
        <taxon>Melampsoraceae</taxon>
        <taxon>Melampsora</taxon>
    </lineage>
</organism>
<evidence type="ECO:0000313" key="3">
    <source>
        <dbReference type="Proteomes" id="UP000001072"/>
    </source>
</evidence>
<evidence type="ECO:0000313" key="2">
    <source>
        <dbReference type="EMBL" id="EGG05769.1"/>
    </source>
</evidence>
<dbReference type="RefSeq" id="XP_007410825.1">
    <property type="nucleotide sequence ID" value="XM_007410763.1"/>
</dbReference>
<proteinExistence type="predicted"/>
<evidence type="ECO:0000256" key="1">
    <source>
        <dbReference type="SAM" id="MobiDB-lite"/>
    </source>
</evidence>
<dbReference type="Proteomes" id="UP000001072">
    <property type="component" value="Unassembled WGS sequence"/>
</dbReference>
<dbReference type="InParanoid" id="F4RP78"/>
<accession>F4RP78</accession>
<feature type="compositionally biased region" description="Polar residues" evidence="1">
    <location>
        <begin position="1"/>
        <end position="10"/>
    </location>
</feature>
<dbReference type="KEGG" id="mlr:MELLADRAFT_63808"/>
<protein>
    <submittedName>
        <fullName evidence="2">Uncharacterized protein</fullName>
    </submittedName>
</protein>
<dbReference type="GeneID" id="18930149"/>
<dbReference type="STRING" id="747676.F4RP78"/>
<dbReference type="AlphaFoldDB" id="F4RP78"/>
<dbReference type="EMBL" id="GL883111">
    <property type="protein sequence ID" value="EGG05769.1"/>
    <property type="molecule type" value="Genomic_DNA"/>
</dbReference>